<dbReference type="InterPro" id="IPR023214">
    <property type="entry name" value="HAD_sf"/>
</dbReference>
<feature type="transmembrane region" description="Helical" evidence="9">
    <location>
        <begin position="79"/>
        <end position="103"/>
    </location>
</feature>
<evidence type="ECO:0000256" key="4">
    <source>
        <dbReference type="ARBA" id="ARBA00022967"/>
    </source>
</evidence>
<evidence type="ECO:0000313" key="12">
    <source>
        <dbReference type="EMBL" id="VFJ91239.1"/>
    </source>
</evidence>
<dbReference type="InterPro" id="IPR008250">
    <property type="entry name" value="ATPase_P-typ_transduc_dom_A_sf"/>
</dbReference>
<dbReference type="EC" id="7.2.2.12" evidence="7"/>
<dbReference type="EMBL" id="CAADFG010000029">
    <property type="protein sequence ID" value="VFJ91239.1"/>
    <property type="molecule type" value="Genomic_DNA"/>
</dbReference>
<evidence type="ECO:0000256" key="2">
    <source>
        <dbReference type="ARBA" id="ARBA00006024"/>
    </source>
</evidence>
<comment type="similarity">
    <text evidence="2 9">Belongs to the cation transport ATPase (P-type) (TC 3.A.3) family. Type IB subfamily.</text>
</comment>
<dbReference type="GO" id="GO:0005886">
    <property type="term" value="C:plasma membrane"/>
    <property type="evidence" value="ECO:0007669"/>
    <property type="project" value="UniProtKB-SubCell"/>
</dbReference>
<evidence type="ECO:0000256" key="3">
    <source>
        <dbReference type="ARBA" id="ARBA00022692"/>
    </source>
</evidence>
<keyword evidence="9" id="KW-0547">Nucleotide-binding</keyword>
<keyword evidence="4" id="KW-1278">Translocase</keyword>
<evidence type="ECO:0000256" key="10">
    <source>
        <dbReference type="SAM" id="MobiDB-lite"/>
    </source>
</evidence>
<dbReference type="SFLD" id="SFLDS00003">
    <property type="entry name" value="Haloacid_Dehalogenase"/>
    <property type="match status" value="1"/>
</dbReference>
<feature type="transmembrane region" description="Helical" evidence="9">
    <location>
        <begin position="299"/>
        <end position="319"/>
    </location>
</feature>
<dbReference type="EMBL" id="CAADFI010000028">
    <property type="protein sequence ID" value="VFJ92335.1"/>
    <property type="molecule type" value="Genomic_DNA"/>
</dbReference>
<dbReference type="InterPro" id="IPR001757">
    <property type="entry name" value="P_typ_ATPase"/>
</dbReference>
<comment type="subcellular location">
    <subcellularLocation>
        <location evidence="9">Cell membrane</location>
    </subcellularLocation>
    <subcellularLocation>
        <location evidence="1">Membrane</location>
    </subcellularLocation>
</comment>
<evidence type="ECO:0000256" key="6">
    <source>
        <dbReference type="ARBA" id="ARBA00023136"/>
    </source>
</evidence>
<dbReference type="InterPro" id="IPR051014">
    <property type="entry name" value="Cation_Transport_ATPase_IB"/>
</dbReference>
<dbReference type="PRINTS" id="PR00119">
    <property type="entry name" value="CATATPASE"/>
</dbReference>
<accession>A0A450UFD2</accession>
<dbReference type="GO" id="GO:0016463">
    <property type="term" value="F:P-type zinc transporter activity"/>
    <property type="evidence" value="ECO:0007669"/>
    <property type="project" value="UniProtKB-EC"/>
</dbReference>
<evidence type="ECO:0000313" key="14">
    <source>
        <dbReference type="EMBL" id="VFJ98942.1"/>
    </source>
</evidence>
<name>A0A450UFD2_9GAMM</name>
<dbReference type="PANTHER" id="PTHR48085:SF5">
    <property type="entry name" value="CADMIUM_ZINC-TRANSPORTING ATPASE HMA4-RELATED"/>
    <property type="match status" value="1"/>
</dbReference>
<dbReference type="SUPFAM" id="SSF81653">
    <property type="entry name" value="Calcium ATPase, transduction domain A"/>
    <property type="match status" value="1"/>
</dbReference>
<dbReference type="InterPro" id="IPR059000">
    <property type="entry name" value="ATPase_P-type_domA"/>
</dbReference>
<evidence type="ECO:0000256" key="5">
    <source>
        <dbReference type="ARBA" id="ARBA00022989"/>
    </source>
</evidence>
<feature type="domain" description="P-type ATPase A" evidence="11">
    <location>
        <begin position="176"/>
        <end position="273"/>
    </location>
</feature>
<dbReference type="InterPro" id="IPR027256">
    <property type="entry name" value="P-typ_ATPase_IB"/>
</dbReference>
<dbReference type="GO" id="GO:0046872">
    <property type="term" value="F:metal ion binding"/>
    <property type="evidence" value="ECO:0007669"/>
    <property type="project" value="UniProtKB-KW"/>
</dbReference>
<dbReference type="Gene3D" id="3.40.50.1000">
    <property type="entry name" value="HAD superfamily/HAD-like"/>
    <property type="match status" value="1"/>
</dbReference>
<dbReference type="InterPro" id="IPR023299">
    <property type="entry name" value="ATPase_P-typ_cyto_dom_N"/>
</dbReference>
<feature type="region of interest" description="Disordered" evidence="10">
    <location>
        <begin position="674"/>
        <end position="705"/>
    </location>
</feature>
<dbReference type="SUPFAM" id="SSF56784">
    <property type="entry name" value="HAD-like"/>
    <property type="match status" value="1"/>
</dbReference>
<organism evidence="12">
    <name type="scientific">Candidatus Kentrum eta</name>
    <dbReference type="NCBI Taxonomy" id="2126337"/>
    <lineage>
        <taxon>Bacteria</taxon>
        <taxon>Pseudomonadati</taxon>
        <taxon>Pseudomonadota</taxon>
        <taxon>Gammaproteobacteria</taxon>
        <taxon>Candidatus Kentrum</taxon>
    </lineage>
</organism>
<dbReference type="Gene3D" id="2.70.150.10">
    <property type="entry name" value="Calcium-transporting ATPase, cytoplasmic transduction domain A"/>
    <property type="match status" value="1"/>
</dbReference>
<keyword evidence="6 9" id="KW-0472">Membrane</keyword>
<keyword evidence="9" id="KW-0479">Metal-binding</keyword>
<feature type="transmembrane region" description="Helical" evidence="9">
    <location>
        <begin position="627"/>
        <end position="646"/>
    </location>
</feature>
<evidence type="ECO:0000256" key="7">
    <source>
        <dbReference type="ARBA" id="ARBA00039097"/>
    </source>
</evidence>
<keyword evidence="9" id="KW-0067">ATP-binding</keyword>
<evidence type="ECO:0000259" key="11">
    <source>
        <dbReference type="Pfam" id="PF00122"/>
    </source>
</evidence>
<dbReference type="PANTHER" id="PTHR48085">
    <property type="entry name" value="CADMIUM/ZINC-TRANSPORTING ATPASE HMA2-RELATED"/>
    <property type="match status" value="1"/>
</dbReference>
<feature type="transmembrane region" description="Helical" evidence="9">
    <location>
        <begin position="124"/>
        <end position="155"/>
    </location>
</feature>
<dbReference type="EMBL" id="CAADFJ010000027">
    <property type="protein sequence ID" value="VFJ98942.1"/>
    <property type="molecule type" value="Genomic_DNA"/>
</dbReference>
<dbReference type="InterPro" id="IPR018303">
    <property type="entry name" value="ATPase_P-typ_P_site"/>
</dbReference>
<keyword evidence="3 9" id="KW-0812">Transmembrane</keyword>
<keyword evidence="9" id="KW-1003">Cell membrane</keyword>
<dbReference type="InterPro" id="IPR044492">
    <property type="entry name" value="P_typ_ATPase_HD_dom"/>
</dbReference>
<reference evidence="12" key="1">
    <citation type="submission" date="2019-02" db="EMBL/GenBank/DDBJ databases">
        <authorList>
            <person name="Gruber-Vodicka R. H."/>
            <person name="Seah K. B. B."/>
        </authorList>
    </citation>
    <scope>NUCLEOTIDE SEQUENCE</scope>
    <source>
        <strain evidence="14">BECK_SA2B12</strain>
        <strain evidence="12">BECK_SA2B15</strain>
        <strain evidence="13">BECK_SA2B20</strain>
    </source>
</reference>
<evidence type="ECO:0000256" key="9">
    <source>
        <dbReference type="RuleBase" id="RU362081"/>
    </source>
</evidence>
<gene>
    <name evidence="12" type="ORF">BECKH772A_GA0070896_100296</name>
    <name evidence="13" type="ORF">BECKH772B_GA0070898_100287</name>
    <name evidence="14" type="ORF">BECKH772C_GA0070978_100276</name>
</gene>
<dbReference type="NCBIfam" id="TIGR01494">
    <property type="entry name" value="ATPase_P-type"/>
    <property type="match status" value="1"/>
</dbReference>
<proteinExistence type="inferred from homology"/>
<dbReference type="Gene3D" id="3.40.1110.10">
    <property type="entry name" value="Calcium-transporting ATPase, cytoplasmic domain N"/>
    <property type="match status" value="1"/>
</dbReference>
<evidence type="ECO:0000256" key="8">
    <source>
        <dbReference type="ARBA" id="ARBA00047308"/>
    </source>
</evidence>
<evidence type="ECO:0000313" key="13">
    <source>
        <dbReference type="EMBL" id="VFJ92335.1"/>
    </source>
</evidence>
<protein>
    <recommendedName>
        <fullName evidence="7">P-type Zn(2+) transporter</fullName>
        <ecNumber evidence="7">7.2.2.12</ecNumber>
    </recommendedName>
</protein>
<sequence>MIFEMLALGGILYVGFKALKDGDQDENLSLLDGPENKTVMENKVNNAIKAASGQTSQQGEADHYRDVIESNDRDRRAGFGALVLASGGLFYKPLGILSAPFLLYSARQTFKQSYQLIKKGKVDVGTLITITLLGATLLGRFFIASLVLVLVNWAISLSTRLAERSKHQLLDAFGKHPDSVWIMVDGVEVSIPFNDLKKGDTTVVQAGEMIPADGTVIEGMASVDQHILTGEAQPVERGPDEEVFGSTIVLSGKIYVRVEKAGEESTVSKITDILNSTVDFKSSTQLRAELFSQRLVKPALLGGIFGLPLLGFSGALAVINAHPKNKLMIIAPITILNYLNLASKQGILIKDGRSLELLDQVDTLVFDKTGTLTETQPHVGKIYCCAHYDEDEILRFAAAAESKQTHPLAKAILQEAEKRQLILPTINDSEYKIGYGLTVEMDGRQIHVGSERFMVAENLPMPADLQEKQVLCNQEGYTLVVIAVDNQVVGGIELLPTIRPEAKKVISQLKKRRNIKSMYIISGDNEIPTRKLAQELGIDNYFAETLPENKAGLIEQLQQEGHFICYVGDGINDSIALKKSQVSVSLRGASTIATDTAQIILMDQGLNHLDSLFDLAGNFNANMNGTFAILLLPAIIGVSGAFLLGFGIGQTLALNIVGLLLGLGNSMTPLLKDSVSKKGPALQGPDNQQTTTPKLPHGNAYSSEN</sequence>
<dbReference type="GO" id="GO:0005524">
    <property type="term" value="F:ATP binding"/>
    <property type="evidence" value="ECO:0007669"/>
    <property type="project" value="UniProtKB-UniRule"/>
</dbReference>
<dbReference type="PROSITE" id="PS00154">
    <property type="entry name" value="ATPASE_E1_E2"/>
    <property type="match status" value="1"/>
</dbReference>
<evidence type="ECO:0000256" key="1">
    <source>
        <dbReference type="ARBA" id="ARBA00004370"/>
    </source>
</evidence>
<dbReference type="Pfam" id="PF00122">
    <property type="entry name" value="E1-E2_ATPase"/>
    <property type="match status" value="1"/>
</dbReference>
<dbReference type="InterPro" id="IPR036412">
    <property type="entry name" value="HAD-like_sf"/>
</dbReference>
<dbReference type="GO" id="GO:0016887">
    <property type="term" value="F:ATP hydrolysis activity"/>
    <property type="evidence" value="ECO:0007669"/>
    <property type="project" value="InterPro"/>
</dbReference>
<dbReference type="Pfam" id="PF00702">
    <property type="entry name" value="Hydrolase"/>
    <property type="match status" value="1"/>
</dbReference>
<dbReference type="NCBIfam" id="TIGR01525">
    <property type="entry name" value="ATPase-IB_hvy"/>
    <property type="match status" value="1"/>
</dbReference>
<feature type="transmembrane region" description="Helical" evidence="9">
    <location>
        <begin position="652"/>
        <end position="671"/>
    </location>
</feature>
<keyword evidence="5 9" id="KW-1133">Transmembrane helix</keyword>
<comment type="catalytic activity">
    <reaction evidence="8">
        <text>Zn(2+)(in) + ATP + H2O = Zn(2+)(out) + ADP + phosphate + H(+)</text>
        <dbReference type="Rhea" id="RHEA:20621"/>
        <dbReference type="ChEBI" id="CHEBI:15377"/>
        <dbReference type="ChEBI" id="CHEBI:15378"/>
        <dbReference type="ChEBI" id="CHEBI:29105"/>
        <dbReference type="ChEBI" id="CHEBI:30616"/>
        <dbReference type="ChEBI" id="CHEBI:43474"/>
        <dbReference type="ChEBI" id="CHEBI:456216"/>
        <dbReference type="EC" id="7.2.2.12"/>
    </reaction>
</comment>
<dbReference type="SFLD" id="SFLDG00002">
    <property type="entry name" value="C1.7:_P-type_atpase_like"/>
    <property type="match status" value="1"/>
</dbReference>
<dbReference type="AlphaFoldDB" id="A0A450UFD2"/>
<dbReference type="SFLD" id="SFLDF00027">
    <property type="entry name" value="p-type_atpase"/>
    <property type="match status" value="1"/>
</dbReference>